<feature type="region of interest" description="Disordered" evidence="1">
    <location>
        <begin position="98"/>
        <end position="144"/>
    </location>
</feature>
<dbReference type="Pfam" id="PF13976">
    <property type="entry name" value="gag_pre-integrs"/>
    <property type="match status" value="1"/>
</dbReference>
<evidence type="ECO:0000259" key="2">
    <source>
        <dbReference type="Pfam" id="PF07727"/>
    </source>
</evidence>
<reference evidence="5" key="1">
    <citation type="journal article" date="2022" name="Int. J. Mol. Sci.">
        <title>Draft Genome of Tanacetum Coccineum: Genomic Comparison of Closely Related Tanacetum-Family Plants.</title>
        <authorList>
            <person name="Yamashiro T."/>
            <person name="Shiraishi A."/>
            <person name="Nakayama K."/>
            <person name="Satake H."/>
        </authorList>
    </citation>
    <scope>NUCLEOTIDE SEQUENCE</scope>
</reference>
<name>A0ABQ5B6G7_9ASTR</name>
<dbReference type="Pfam" id="PF07727">
    <property type="entry name" value="RVT_2"/>
    <property type="match status" value="1"/>
</dbReference>
<protein>
    <submittedName>
        <fullName evidence="5">Retrotransposon protein, putative, ty1-copia subclass</fullName>
    </submittedName>
</protein>
<evidence type="ECO:0000313" key="6">
    <source>
        <dbReference type="Proteomes" id="UP001151760"/>
    </source>
</evidence>
<dbReference type="PANTHER" id="PTHR47481:SF31">
    <property type="entry name" value="OS01G0873500 PROTEIN"/>
    <property type="match status" value="1"/>
</dbReference>
<organism evidence="5 6">
    <name type="scientific">Tanacetum coccineum</name>
    <dbReference type="NCBI Taxonomy" id="301880"/>
    <lineage>
        <taxon>Eukaryota</taxon>
        <taxon>Viridiplantae</taxon>
        <taxon>Streptophyta</taxon>
        <taxon>Embryophyta</taxon>
        <taxon>Tracheophyta</taxon>
        <taxon>Spermatophyta</taxon>
        <taxon>Magnoliopsida</taxon>
        <taxon>eudicotyledons</taxon>
        <taxon>Gunneridae</taxon>
        <taxon>Pentapetalae</taxon>
        <taxon>asterids</taxon>
        <taxon>campanulids</taxon>
        <taxon>Asterales</taxon>
        <taxon>Asteraceae</taxon>
        <taxon>Asteroideae</taxon>
        <taxon>Anthemideae</taxon>
        <taxon>Anthemidinae</taxon>
        <taxon>Tanacetum</taxon>
    </lineage>
</organism>
<keyword evidence="6" id="KW-1185">Reference proteome</keyword>
<dbReference type="InterPro" id="IPR057670">
    <property type="entry name" value="SH3_retrovirus"/>
</dbReference>
<dbReference type="Proteomes" id="UP001151760">
    <property type="component" value="Unassembled WGS sequence"/>
</dbReference>
<proteinExistence type="predicted"/>
<gene>
    <name evidence="5" type="ORF">Tco_0843476</name>
</gene>
<feature type="domain" description="Retroviral polymerase SH3-like" evidence="4">
    <location>
        <begin position="314"/>
        <end position="361"/>
    </location>
</feature>
<dbReference type="InterPro" id="IPR025724">
    <property type="entry name" value="GAG-pre-integrase_dom"/>
</dbReference>
<evidence type="ECO:0000259" key="4">
    <source>
        <dbReference type="Pfam" id="PF25597"/>
    </source>
</evidence>
<comment type="caution">
    <text evidence="5">The sequence shown here is derived from an EMBL/GenBank/DDBJ whole genome shotgun (WGS) entry which is preliminary data.</text>
</comment>
<reference evidence="5" key="2">
    <citation type="submission" date="2022-01" db="EMBL/GenBank/DDBJ databases">
        <authorList>
            <person name="Yamashiro T."/>
            <person name="Shiraishi A."/>
            <person name="Satake H."/>
            <person name="Nakayama K."/>
        </authorList>
    </citation>
    <scope>NUCLEOTIDE SEQUENCE</scope>
</reference>
<dbReference type="Pfam" id="PF25597">
    <property type="entry name" value="SH3_retrovirus"/>
    <property type="match status" value="1"/>
</dbReference>
<feature type="domain" description="GAG-pre-integrase" evidence="3">
    <location>
        <begin position="177"/>
        <end position="243"/>
    </location>
</feature>
<dbReference type="EMBL" id="BQNB010012875">
    <property type="protein sequence ID" value="GJT09014.1"/>
    <property type="molecule type" value="Genomic_DNA"/>
</dbReference>
<evidence type="ECO:0000259" key="3">
    <source>
        <dbReference type="Pfam" id="PF13976"/>
    </source>
</evidence>
<accession>A0ABQ5B6G7</accession>
<feature type="compositionally biased region" description="Basic residues" evidence="1">
    <location>
        <begin position="98"/>
        <end position="108"/>
    </location>
</feature>
<dbReference type="PANTHER" id="PTHR47481">
    <property type="match status" value="1"/>
</dbReference>
<sequence>MREFHACKQEERQSVSSYVLKMNSYIDNLERLGYPVSQNLAVSLILVSLRKEYDSFMQNYNMHGMGKTVNELHAMLKLYEQTLPKKDAHALHVIRAGKVQKKNNKNKKPQLAARGNNQGKGKSKLEYAPKPKIPPPTKKENPAKDLVYHQCGDTGHRKRNFSRNNVVYFIAIPRDGIYEIDLSYSNTNNSSMYAVSNKRVKLNLDSTLLWHCRLGHISKKRIEKLQHDELHNSTDNQSFDKCNPTGYGSLHDESNNSSKVLWDYALESTARILNMVLTKKVEKIPYEVWHGQAPKLSYLKVWGCEALVKRDTLTKPDKLEPRSIKCIFVGYPKETMGYSFYYPPENKVFVARNDEFLENSLITQEASRSLEDLEIIQEKDTHPFKNTSLHHDEEYEYGDLNEPANYKAASLDTKSDKWLSTINVEMQSMKDNKVWDLVDLSHNGKTVGSKWLFKRKIDMDGVVHTYKARLVAKGFTQTYEVDYEKTFSPVADIRAIRIQIAIAVFYDCEIWQMDVKSAFLNGHL</sequence>
<feature type="domain" description="Reverse transcriptase Ty1/copia-type" evidence="2">
    <location>
        <begin position="432"/>
        <end position="523"/>
    </location>
</feature>
<evidence type="ECO:0000256" key="1">
    <source>
        <dbReference type="SAM" id="MobiDB-lite"/>
    </source>
</evidence>
<dbReference type="InterPro" id="IPR013103">
    <property type="entry name" value="RVT_2"/>
</dbReference>
<evidence type="ECO:0000313" key="5">
    <source>
        <dbReference type="EMBL" id="GJT09014.1"/>
    </source>
</evidence>
<dbReference type="Pfam" id="PF14223">
    <property type="entry name" value="Retrotran_gag_2"/>
    <property type="match status" value="1"/>
</dbReference>